<dbReference type="Proteomes" id="UP000632222">
    <property type="component" value="Unassembled WGS sequence"/>
</dbReference>
<name>A0ABQ2D9R9_9DEIO</name>
<dbReference type="Gene3D" id="3.40.50.1820">
    <property type="entry name" value="alpha/beta hydrolase"/>
    <property type="match status" value="1"/>
</dbReference>
<keyword evidence="1" id="KW-0732">Signal</keyword>
<reference evidence="4" key="1">
    <citation type="journal article" date="2019" name="Int. J. Syst. Evol. Microbiol.">
        <title>The Global Catalogue of Microorganisms (GCM) 10K type strain sequencing project: providing services to taxonomists for standard genome sequencing and annotation.</title>
        <authorList>
            <consortium name="The Broad Institute Genomics Platform"/>
            <consortium name="The Broad Institute Genome Sequencing Center for Infectious Disease"/>
            <person name="Wu L."/>
            <person name="Ma J."/>
        </authorList>
    </citation>
    <scope>NUCLEOTIDE SEQUENCE [LARGE SCALE GENOMIC DNA]</scope>
    <source>
        <strain evidence="4">JCM 14370</strain>
    </source>
</reference>
<feature type="domain" description="Serine aminopeptidase S33" evidence="2">
    <location>
        <begin position="41"/>
        <end position="169"/>
    </location>
</feature>
<gene>
    <name evidence="3" type="ORF">GCM10008938_41180</name>
</gene>
<dbReference type="EMBL" id="BMOD01000022">
    <property type="protein sequence ID" value="GGJ50954.1"/>
    <property type="molecule type" value="Genomic_DNA"/>
</dbReference>
<comment type="caution">
    <text evidence="3">The sequence shown here is derived from an EMBL/GenBank/DDBJ whole genome shotgun (WGS) entry which is preliminary data.</text>
</comment>
<protein>
    <recommendedName>
        <fullName evidence="2">Serine aminopeptidase S33 domain-containing protein</fullName>
    </recommendedName>
</protein>
<dbReference type="Pfam" id="PF12146">
    <property type="entry name" value="Hydrolase_4"/>
    <property type="match status" value="1"/>
</dbReference>
<dbReference type="SUPFAM" id="SSF53474">
    <property type="entry name" value="alpha/beta-Hydrolases"/>
    <property type="match status" value="1"/>
</dbReference>
<sequence>MRVALVVLMFNLVPAQAQQVISFKATDGFPVYATHYPNKTAKAVLLMFHQSGSNKAEYAPIAPEFVKLGFAALATDQRFGGPMFGESNQTIRANPGLYSFQQVMPDLEGAVLWARQKYPEKPIWLMGSSYTSALVFLVAARHPEVKAVLSFSPAEYLDTDHSVRDAAKTLKNTAVFLTGMHTSSEILACQHIYDVLPNSNKTMFIPYKLGIHAASILRPEMKQLGGTEVWSAVRAFVKQHLK</sequence>
<evidence type="ECO:0000313" key="3">
    <source>
        <dbReference type="EMBL" id="GGJ50954.1"/>
    </source>
</evidence>
<feature type="chain" id="PRO_5045042025" description="Serine aminopeptidase S33 domain-containing protein" evidence="1">
    <location>
        <begin position="18"/>
        <end position="242"/>
    </location>
</feature>
<dbReference type="InterPro" id="IPR022742">
    <property type="entry name" value="Hydrolase_4"/>
</dbReference>
<dbReference type="InterPro" id="IPR029058">
    <property type="entry name" value="AB_hydrolase_fold"/>
</dbReference>
<evidence type="ECO:0000313" key="4">
    <source>
        <dbReference type="Proteomes" id="UP000632222"/>
    </source>
</evidence>
<feature type="signal peptide" evidence="1">
    <location>
        <begin position="1"/>
        <end position="17"/>
    </location>
</feature>
<organism evidence="3 4">
    <name type="scientific">Deinococcus roseus</name>
    <dbReference type="NCBI Taxonomy" id="392414"/>
    <lineage>
        <taxon>Bacteria</taxon>
        <taxon>Thermotogati</taxon>
        <taxon>Deinococcota</taxon>
        <taxon>Deinococci</taxon>
        <taxon>Deinococcales</taxon>
        <taxon>Deinococcaceae</taxon>
        <taxon>Deinococcus</taxon>
    </lineage>
</organism>
<evidence type="ECO:0000256" key="1">
    <source>
        <dbReference type="SAM" id="SignalP"/>
    </source>
</evidence>
<proteinExistence type="predicted"/>
<evidence type="ECO:0000259" key="2">
    <source>
        <dbReference type="Pfam" id="PF12146"/>
    </source>
</evidence>
<accession>A0ABQ2D9R9</accession>
<keyword evidence="4" id="KW-1185">Reference proteome</keyword>